<dbReference type="GO" id="GO:0004485">
    <property type="term" value="F:methylcrotonoyl-CoA carboxylase activity"/>
    <property type="evidence" value="ECO:0007669"/>
    <property type="project" value="TreeGrafter"/>
</dbReference>
<dbReference type="EMBL" id="JAFBWN010000073">
    <property type="protein sequence ID" value="MBM2357787.1"/>
    <property type="molecule type" value="Genomic_DNA"/>
</dbReference>
<evidence type="ECO:0000313" key="6">
    <source>
        <dbReference type="Proteomes" id="UP000027746"/>
    </source>
</evidence>
<dbReference type="InterPro" id="IPR011763">
    <property type="entry name" value="COA_CT_C"/>
</dbReference>
<comment type="caution">
    <text evidence="4">The sequence shown here is derived from an EMBL/GenBank/DDBJ whole genome shotgun (WGS) entry which is preliminary data.</text>
</comment>
<proteinExistence type="predicted"/>
<organism evidence="4 6">
    <name type="scientific">Pseudosulfitobacter pseudonitzschiae</name>
    <dbReference type="NCBI Taxonomy" id="1402135"/>
    <lineage>
        <taxon>Bacteria</taxon>
        <taxon>Pseudomonadati</taxon>
        <taxon>Pseudomonadota</taxon>
        <taxon>Alphaproteobacteria</taxon>
        <taxon>Rhodobacterales</taxon>
        <taxon>Roseobacteraceae</taxon>
        <taxon>Pseudosulfitobacter</taxon>
    </lineage>
</organism>
<dbReference type="InterPro" id="IPR029045">
    <property type="entry name" value="ClpP/crotonase-like_dom_sf"/>
</dbReference>
<evidence type="ECO:0000256" key="1">
    <source>
        <dbReference type="SAM" id="MobiDB-lite"/>
    </source>
</evidence>
<dbReference type="Proteomes" id="UP000809337">
    <property type="component" value="Unassembled WGS sequence"/>
</dbReference>
<evidence type="ECO:0000313" key="5">
    <source>
        <dbReference type="EMBL" id="MBM2357787.1"/>
    </source>
</evidence>
<dbReference type="AlphaFoldDB" id="A0A073IVL5"/>
<evidence type="ECO:0000313" key="4">
    <source>
        <dbReference type="EMBL" id="KEJ93635.1"/>
    </source>
</evidence>
<sequence length="531" mass="58299">MRRMETQIRPESAEFKEASGRMQEVVNRFREVQDKARHDRPRRDLDRLKRQNKMLARQRLELLLDPGTPFLEFSSLAANDLYDGQAPGANIITGVGVIAGREVVIHADDSSNKGGAWYPMSVPKIVRALEFALENELPVVHICDSAGGYLEEMSGVFAPGGRVFRNQCILSKKGIPQVAIVCGHCTAGGAYVPALCEHTIIVRDTGAIFLGGPPLVKAATGEEVSVNDLGGADMHTSVSGTGDYPVDSEEAGIALAREIVGTFPRRPRAFDWAAPEDPYYDPAEIYGIVPTDYRVRFDMREVIARIVDGSRFHEYQPNYGTTLVTGYARIWGCKVGILGNNGVLFNDSSLKAAHFIQLCNQTGTPLIFLQNTTGYMIGREYEERGITKDGAKMLMAQAGSEVPKLTVLTSGAFGAGYYGMCGRAWDPRLLMSWPNAQMGVMGPEQAARTLGDVKLAQMRRDDPDLSDESVQELRDRVRAKAEDETSAYWFTSRLYDDGIIDPLDTRNMLGIALCCAAGVAPNAPHYGVFRM</sequence>
<feature type="region of interest" description="Disordered" evidence="1">
    <location>
        <begin position="1"/>
        <end position="20"/>
    </location>
</feature>
<dbReference type="InterPro" id="IPR034733">
    <property type="entry name" value="AcCoA_carboxyl_beta"/>
</dbReference>
<dbReference type="PROSITE" id="PS50989">
    <property type="entry name" value="COA_CT_CTER"/>
    <property type="match status" value="1"/>
</dbReference>
<reference evidence="5" key="2">
    <citation type="submission" date="2021-01" db="EMBL/GenBank/DDBJ databases">
        <title>Diatom-associated Roseobacters Show Island Model of Population Structure.</title>
        <authorList>
            <person name="Qu L."/>
            <person name="Feng X."/>
            <person name="Chen Y."/>
            <person name="Li L."/>
            <person name="Wang X."/>
            <person name="Hu Z."/>
            <person name="Wang H."/>
            <person name="Luo H."/>
        </authorList>
    </citation>
    <scope>NUCLEOTIDE SEQUENCE</scope>
    <source>
        <strain evidence="5">SM26-45</strain>
    </source>
</reference>
<feature type="domain" description="CoA carboxyltransferase C-terminal" evidence="3">
    <location>
        <begin position="271"/>
        <end position="531"/>
    </location>
</feature>
<dbReference type="GO" id="GO:1905202">
    <property type="term" value="C:methylcrotonoyl-CoA carboxylase complex"/>
    <property type="evidence" value="ECO:0007669"/>
    <property type="project" value="TreeGrafter"/>
</dbReference>
<keyword evidence="6" id="KW-1185">Reference proteome</keyword>
<evidence type="ECO:0000259" key="2">
    <source>
        <dbReference type="PROSITE" id="PS50980"/>
    </source>
</evidence>
<dbReference type="RefSeq" id="WP_037932071.1">
    <property type="nucleotide sequence ID" value="NZ_CP086770.1"/>
</dbReference>
<protein>
    <submittedName>
        <fullName evidence="4">Methylcrotonoyl-CoA carboxylase</fullName>
    </submittedName>
</protein>
<dbReference type="SUPFAM" id="SSF52096">
    <property type="entry name" value="ClpP/crotonase"/>
    <property type="match status" value="2"/>
</dbReference>
<dbReference type="PANTHER" id="PTHR22855:SF13">
    <property type="entry name" value="METHYLCROTONOYL-COA CARBOXYLASE BETA CHAIN, MITOCHONDRIAL"/>
    <property type="match status" value="1"/>
</dbReference>
<name>A0A073IVL5_9RHOB</name>
<dbReference type="EMBL" id="JAMD01000040">
    <property type="protein sequence ID" value="KEJ93635.1"/>
    <property type="molecule type" value="Genomic_DNA"/>
</dbReference>
<dbReference type="PANTHER" id="PTHR22855">
    <property type="entry name" value="ACETYL, PROPIONYL, PYRUVATE, AND GLUTACONYL CARBOXYLASE-RELATED"/>
    <property type="match status" value="1"/>
</dbReference>
<feature type="domain" description="CoA carboxyltransferase N-terminal" evidence="2">
    <location>
        <begin position="22"/>
        <end position="275"/>
    </location>
</feature>
<dbReference type="InterPro" id="IPR011762">
    <property type="entry name" value="COA_CT_N"/>
</dbReference>
<reference evidence="4 6" key="1">
    <citation type="submission" date="2014-01" db="EMBL/GenBank/DDBJ databases">
        <title>Sulfitobacter sp. H3 (MCCC 1A00686) Genome Sequencing.</title>
        <authorList>
            <person name="Lai Q."/>
            <person name="Hong Z."/>
        </authorList>
    </citation>
    <scope>NUCLEOTIDE SEQUENCE [LARGE SCALE GENOMIC DNA]</scope>
    <source>
        <strain evidence="4 6">H3</strain>
    </source>
</reference>
<dbReference type="Gene3D" id="3.90.226.10">
    <property type="entry name" value="2-enoyl-CoA Hydratase, Chain A, domain 1"/>
    <property type="match status" value="2"/>
</dbReference>
<dbReference type="OrthoDB" id="9803706at2"/>
<gene>
    <name evidence="5" type="ORF">JQX14_25015</name>
    <name evidence="4" type="ORF">SUH3_18870</name>
</gene>
<dbReference type="Proteomes" id="UP000027746">
    <property type="component" value="Unassembled WGS sequence"/>
</dbReference>
<evidence type="ECO:0000259" key="3">
    <source>
        <dbReference type="PROSITE" id="PS50989"/>
    </source>
</evidence>
<dbReference type="FunFam" id="3.90.226.10:FF:000004">
    <property type="entry name" value="Methylcrotonoyl-CoA carboxylase beta chain"/>
    <property type="match status" value="1"/>
</dbReference>
<dbReference type="GO" id="GO:0006552">
    <property type="term" value="P:L-leucine catabolic process"/>
    <property type="evidence" value="ECO:0007669"/>
    <property type="project" value="TreeGrafter"/>
</dbReference>
<dbReference type="InterPro" id="IPR045190">
    <property type="entry name" value="MCCB/AccD1-like"/>
</dbReference>
<dbReference type="Pfam" id="PF01039">
    <property type="entry name" value="Carboxyl_trans"/>
    <property type="match status" value="1"/>
</dbReference>
<feature type="compositionally biased region" description="Basic and acidic residues" evidence="1">
    <location>
        <begin position="1"/>
        <end position="19"/>
    </location>
</feature>
<dbReference type="PROSITE" id="PS50980">
    <property type="entry name" value="COA_CT_NTER"/>
    <property type="match status" value="1"/>
</dbReference>
<accession>A0A073IVL5</accession>